<name>A0A5E4RZ68_9BURK</name>
<dbReference type="Pfam" id="PF00149">
    <property type="entry name" value="Metallophos"/>
    <property type="match status" value="1"/>
</dbReference>
<accession>A0A5E4RZ68</accession>
<dbReference type="GO" id="GO:0016787">
    <property type="term" value="F:hydrolase activity"/>
    <property type="evidence" value="ECO:0007669"/>
    <property type="project" value="InterPro"/>
</dbReference>
<dbReference type="EMBL" id="CABPRZ010000002">
    <property type="protein sequence ID" value="VVD68425.1"/>
    <property type="molecule type" value="Genomic_DNA"/>
</dbReference>
<reference evidence="3 4" key="1">
    <citation type="submission" date="2019-08" db="EMBL/GenBank/DDBJ databases">
        <authorList>
            <person name="Peeters C."/>
        </authorList>
    </citation>
    <scope>NUCLEOTIDE SEQUENCE [LARGE SCALE GENOMIC DNA]</scope>
    <source>
        <strain evidence="3 4">LMG 30175</strain>
    </source>
</reference>
<feature type="domain" description="Calcineurin-like phosphoesterase" evidence="2">
    <location>
        <begin position="76"/>
        <end position="268"/>
    </location>
</feature>
<feature type="region of interest" description="Disordered" evidence="1">
    <location>
        <begin position="1"/>
        <end position="26"/>
    </location>
</feature>
<dbReference type="PANTHER" id="PTHR43143:SF6">
    <property type="entry name" value="BLL3016 PROTEIN"/>
    <property type="match status" value="1"/>
</dbReference>
<dbReference type="InterPro" id="IPR004843">
    <property type="entry name" value="Calcineurin-like_PHP"/>
</dbReference>
<dbReference type="Gene3D" id="3.60.21.10">
    <property type="match status" value="1"/>
</dbReference>
<dbReference type="AlphaFoldDB" id="A0A5E4RZ68"/>
<dbReference type="InterPro" id="IPR029052">
    <property type="entry name" value="Metallo-depent_PP-like"/>
</dbReference>
<evidence type="ECO:0000313" key="3">
    <source>
        <dbReference type="EMBL" id="VVD68425.1"/>
    </source>
</evidence>
<protein>
    <submittedName>
        <fullName evidence="3">Metallophosphoesterase</fullName>
    </submittedName>
</protein>
<sequence>MKNTQDTPDPAAATADTGSASDTLDTLDAHGNRRRRVLGCMAWAGAGVLWTIDGGVPRALTLGGSAQAAERETQALRFVQISDSHIGFNKAANPDPASTLQSAIDKIKAAPQRPAFLIHTGDVSHLSKPAEFDTADQIVRGAGLQTFYVPGEHDVVGDDGRAFFERFSKNSGGRGWYSFDQNGVHFIGLVNVLNLKGGGLGVLGEEQLAWLAQDLRGRGDSTPIVVFTHMPMWLLYPEWGWGTDDSAQALAMMKRFGSVTVLNGHIHQVIQKVEGNVSIQTAMSTAYPQPAPGEGPGPGPLKVPAERLRAMLGVRSISFTPGHAKPGLVDSTLDT</sequence>
<dbReference type="OrthoDB" id="9780884at2"/>
<proteinExistence type="predicted"/>
<dbReference type="InterPro" id="IPR051918">
    <property type="entry name" value="STPP_CPPED1"/>
</dbReference>
<gene>
    <name evidence="3" type="ORF">PTE30175_00442</name>
</gene>
<evidence type="ECO:0000256" key="1">
    <source>
        <dbReference type="SAM" id="MobiDB-lite"/>
    </source>
</evidence>
<keyword evidence="4" id="KW-1185">Reference proteome</keyword>
<dbReference type="Proteomes" id="UP000414233">
    <property type="component" value="Unassembled WGS sequence"/>
</dbReference>
<dbReference type="PANTHER" id="PTHR43143">
    <property type="entry name" value="METALLOPHOSPHOESTERASE, CALCINEURIN SUPERFAMILY"/>
    <property type="match status" value="1"/>
</dbReference>
<evidence type="ECO:0000259" key="2">
    <source>
        <dbReference type="Pfam" id="PF00149"/>
    </source>
</evidence>
<evidence type="ECO:0000313" key="4">
    <source>
        <dbReference type="Proteomes" id="UP000414233"/>
    </source>
</evidence>
<organism evidence="3 4">
    <name type="scientific">Pandoraea terrae</name>
    <dbReference type="NCBI Taxonomy" id="1537710"/>
    <lineage>
        <taxon>Bacteria</taxon>
        <taxon>Pseudomonadati</taxon>
        <taxon>Pseudomonadota</taxon>
        <taxon>Betaproteobacteria</taxon>
        <taxon>Burkholderiales</taxon>
        <taxon>Burkholderiaceae</taxon>
        <taxon>Pandoraea</taxon>
    </lineage>
</organism>
<dbReference type="SUPFAM" id="SSF56300">
    <property type="entry name" value="Metallo-dependent phosphatases"/>
    <property type="match status" value="1"/>
</dbReference>
<dbReference type="RefSeq" id="WP_150695431.1">
    <property type="nucleotide sequence ID" value="NZ_CABPRZ010000002.1"/>
</dbReference>